<proteinExistence type="predicted"/>
<name>A0A1G2SIT3_9BACT</name>
<comment type="caution">
    <text evidence="1">The sequence shown here is derived from an EMBL/GenBank/DDBJ whole genome shotgun (WGS) entry which is preliminary data.</text>
</comment>
<accession>A0A1G2SIT3</accession>
<protein>
    <submittedName>
        <fullName evidence="1">Uncharacterized protein</fullName>
    </submittedName>
</protein>
<dbReference type="AlphaFoldDB" id="A0A1G2SIT3"/>
<evidence type="ECO:0000313" key="1">
    <source>
        <dbReference type="EMBL" id="OHA84916.1"/>
    </source>
</evidence>
<dbReference type="Proteomes" id="UP000178168">
    <property type="component" value="Unassembled WGS sequence"/>
</dbReference>
<reference evidence="1 2" key="1">
    <citation type="journal article" date="2016" name="Nat. Commun.">
        <title>Thousands of microbial genomes shed light on interconnected biogeochemical processes in an aquifer system.</title>
        <authorList>
            <person name="Anantharaman K."/>
            <person name="Brown C.T."/>
            <person name="Hug L.A."/>
            <person name="Sharon I."/>
            <person name="Castelle C.J."/>
            <person name="Probst A.J."/>
            <person name="Thomas B.C."/>
            <person name="Singh A."/>
            <person name="Wilkins M.J."/>
            <person name="Karaoz U."/>
            <person name="Brodie E.L."/>
            <person name="Williams K.H."/>
            <person name="Hubbard S.S."/>
            <person name="Banfield J.F."/>
        </authorList>
    </citation>
    <scope>NUCLEOTIDE SEQUENCE [LARGE SCALE GENOMIC DNA]</scope>
</reference>
<sequence length="258" mass="30520">MFLDQSEVKWIEEDFLSKHFDLLNLIDENINHRKSEYLSIFTEHYGSISKSRRLLLEREADQHWANFANLNHWYGAYLLVLYSDFERYLANLCVMEEQVHNIKVRDLDGNGTWRSFKYLESVCNGVIPQELEKVTDLNKIRNFFAHNDGYDFVGKDEKSFAAFKRLSKNRKGAVRIYKYKWKGRRSYKVQLTKNFCEWASVTLRDFLILLYEINGAPLLGKEGMCICSVCNEQFETSLTACPKKQTHEKIVKRGRGWR</sequence>
<dbReference type="EMBL" id="MHUZ01000034">
    <property type="protein sequence ID" value="OHA84916.1"/>
    <property type="molecule type" value="Genomic_DNA"/>
</dbReference>
<dbReference type="STRING" id="1802730.A2591_01150"/>
<organism evidence="1 2">
    <name type="scientific">Candidatus Yonathbacteria bacterium RIFOXYD1_FULL_52_36</name>
    <dbReference type="NCBI Taxonomy" id="1802730"/>
    <lineage>
        <taxon>Bacteria</taxon>
        <taxon>Candidatus Yonathiibacteriota</taxon>
    </lineage>
</organism>
<evidence type="ECO:0000313" key="2">
    <source>
        <dbReference type="Proteomes" id="UP000178168"/>
    </source>
</evidence>
<gene>
    <name evidence="1" type="ORF">A2591_01150</name>
</gene>